<dbReference type="AlphaFoldDB" id="Q5ZCH2"/>
<dbReference type="EMBL" id="AP003220">
    <property type="protein sequence ID" value="BAD61416.1"/>
    <property type="molecule type" value="Genomic_DNA"/>
</dbReference>
<evidence type="ECO:0000313" key="3">
    <source>
        <dbReference type="EMBL" id="BAD68639.1"/>
    </source>
</evidence>
<feature type="region of interest" description="Disordered" evidence="1">
    <location>
        <begin position="118"/>
        <end position="146"/>
    </location>
</feature>
<name>Q5ZCH2_ORYSJ</name>
<protein>
    <submittedName>
        <fullName evidence="2">Uncharacterized protein</fullName>
    </submittedName>
</protein>
<evidence type="ECO:0000313" key="4">
    <source>
        <dbReference type="Proteomes" id="UP000000763"/>
    </source>
</evidence>
<evidence type="ECO:0000313" key="2">
    <source>
        <dbReference type="EMBL" id="BAD61416.1"/>
    </source>
</evidence>
<dbReference type="Proteomes" id="UP000000763">
    <property type="component" value="Chromosome 1"/>
</dbReference>
<reference evidence="4" key="2">
    <citation type="journal article" date="2005" name="Nature">
        <title>The map-based sequence of the rice genome.</title>
        <authorList>
            <consortium name="International rice genome sequencing project (IRGSP)"/>
            <person name="Matsumoto T."/>
            <person name="Wu J."/>
            <person name="Kanamori H."/>
            <person name="Katayose Y."/>
            <person name="Fujisawa M."/>
            <person name="Namiki N."/>
            <person name="Mizuno H."/>
            <person name="Yamamoto K."/>
            <person name="Antonio B.A."/>
            <person name="Baba T."/>
            <person name="Sakata K."/>
            <person name="Nagamura Y."/>
            <person name="Aoki H."/>
            <person name="Arikawa K."/>
            <person name="Arita K."/>
            <person name="Bito T."/>
            <person name="Chiden Y."/>
            <person name="Fujitsuka N."/>
            <person name="Fukunaka R."/>
            <person name="Hamada M."/>
            <person name="Harada C."/>
            <person name="Hayashi A."/>
            <person name="Hijishita S."/>
            <person name="Honda M."/>
            <person name="Hosokawa S."/>
            <person name="Ichikawa Y."/>
            <person name="Idonuma A."/>
            <person name="Iijima M."/>
            <person name="Ikeda M."/>
            <person name="Ikeno M."/>
            <person name="Ito K."/>
            <person name="Ito S."/>
            <person name="Ito T."/>
            <person name="Ito Y."/>
            <person name="Ito Y."/>
            <person name="Iwabuchi A."/>
            <person name="Kamiya K."/>
            <person name="Karasawa W."/>
            <person name="Kurita K."/>
            <person name="Katagiri S."/>
            <person name="Kikuta A."/>
            <person name="Kobayashi H."/>
            <person name="Kobayashi N."/>
            <person name="Machita K."/>
            <person name="Maehara T."/>
            <person name="Masukawa M."/>
            <person name="Mizubayashi T."/>
            <person name="Mukai Y."/>
            <person name="Nagasaki H."/>
            <person name="Nagata Y."/>
            <person name="Naito S."/>
            <person name="Nakashima M."/>
            <person name="Nakama Y."/>
            <person name="Nakamichi Y."/>
            <person name="Nakamura M."/>
            <person name="Meguro A."/>
            <person name="Negishi M."/>
            <person name="Ohta I."/>
            <person name="Ohta T."/>
            <person name="Okamoto M."/>
            <person name="Ono N."/>
            <person name="Saji S."/>
            <person name="Sakaguchi M."/>
            <person name="Sakai K."/>
            <person name="Shibata M."/>
            <person name="Shimokawa T."/>
            <person name="Song J."/>
            <person name="Takazaki Y."/>
            <person name="Terasawa K."/>
            <person name="Tsugane M."/>
            <person name="Tsuji K."/>
            <person name="Ueda S."/>
            <person name="Waki K."/>
            <person name="Yamagata H."/>
            <person name="Yamamoto M."/>
            <person name="Yamamoto S."/>
            <person name="Yamane H."/>
            <person name="Yoshiki S."/>
            <person name="Yoshihara R."/>
            <person name="Yukawa K."/>
            <person name="Zhong H."/>
            <person name="Yano M."/>
            <person name="Yuan Q."/>
            <person name="Ouyang S."/>
            <person name="Liu J."/>
            <person name="Jones K.M."/>
            <person name="Gansberger K."/>
            <person name="Moffat K."/>
            <person name="Hill J."/>
            <person name="Bera J."/>
            <person name="Fadrosh D."/>
            <person name="Jin S."/>
            <person name="Johri S."/>
            <person name="Kim M."/>
            <person name="Overton L."/>
            <person name="Reardon M."/>
            <person name="Tsitrin T."/>
            <person name="Vuong H."/>
            <person name="Weaver B."/>
            <person name="Ciecko A."/>
            <person name="Tallon L."/>
            <person name="Jackson J."/>
            <person name="Pai G."/>
            <person name="Aken S.V."/>
            <person name="Utterback T."/>
            <person name="Reidmuller S."/>
            <person name="Feldblyum T."/>
            <person name="Hsiao J."/>
            <person name="Zismann V."/>
            <person name="Iobst S."/>
            <person name="de Vazeille A.R."/>
            <person name="Buell C.R."/>
            <person name="Ying K."/>
            <person name="Li Y."/>
            <person name="Lu T."/>
            <person name="Huang Y."/>
            <person name="Zhao Q."/>
            <person name="Feng Q."/>
            <person name="Zhang L."/>
            <person name="Zhu J."/>
            <person name="Weng Q."/>
            <person name="Mu J."/>
            <person name="Lu Y."/>
            <person name="Fan D."/>
            <person name="Liu Y."/>
            <person name="Guan J."/>
            <person name="Zhang Y."/>
            <person name="Yu S."/>
            <person name="Liu X."/>
            <person name="Zhang Y."/>
            <person name="Hong G."/>
            <person name="Han B."/>
            <person name="Choisne N."/>
            <person name="Demange N."/>
            <person name="Orjeda G."/>
            <person name="Samain S."/>
            <person name="Cattolico L."/>
            <person name="Pelletier E."/>
            <person name="Couloux A."/>
            <person name="Segurens B."/>
            <person name="Wincker P."/>
            <person name="D'Hont A."/>
            <person name="Scarpelli C."/>
            <person name="Weissenbach J."/>
            <person name="Salanoubat M."/>
            <person name="Quetier F."/>
            <person name="Yu Y."/>
            <person name="Kim H.R."/>
            <person name="Rambo T."/>
            <person name="Currie J."/>
            <person name="Collura K."/>
            <person name="Luo M."/>
            <person name="Yang T."/>
            <person name="Ammiraju J.S.S."/>
            <person name="Engler F."/>
            <person name="Soderlund C."/>
            <person name="Wing R.A."/>
            <person name="Palmer L.E."/>
            <person name="de la Bastide M."/>
            <person name="Spiegel L."/>
            <person name="Nascimento L."/>
            <person name="Zutavern T."/>
            <person name="O'Shaughnessy A."/>
            <person name="Dike S."/>
            <person name="Dedhia N."/>
            <person name="Preston R."/>
            <person name="Balija V."/>
            <person name="McCombie W.R."/>
            <person name="Chow T."/>
            <person name="Chen H."/>
            <person name="Chung M."/>
            <person name="Chen C."/>
            <person name="Shaw J."/>
            <person name="Wu H."/>
            <person name="Hsiao K."/>
            <person name="Chao Y."/>
            <person name="Chu M."/>
            <person name="Cheng C."/>
            <person name="Hour A."/>
            <person name="Lee P."/>
            <person name="Lin S."/>
            <person name="Lin Y."/>
            <person name="Liou J."/>
            <person name="Liu S."/>
            <person name="Hsing Y."/>
            <person name="Raghuvanshi S."/>
            <person name="Mohanty A."/>
            <person name="Bharti A.K."/>
            <person name="Gaur A."/>
            <person name="Gupta V."/>
            <person name="Kumar D."/>
            <person name="Ravi V."/>
            <person name="Vij S."/>
            <person name="Kapur A."/>
            <person name="Khurana P."/>
            <person name="Khurana P."/>
            <person name="Khurana J.P."/>
            <person name="Tyagi A.K."/>
            <person name="Gaikwad K."/>
            <person name="Singh A."/>
            <person name="Dalal V."/>
            <person name="Srivastava S."/>
            <person name="Dixit A."/>
            <person name="Pal A.K."/>
            <person name="Ghazi I.A."/>
            <person name="Yadav M."/>
            <person name="Pandit A."/>
            <person name="Bhargava A."/>
            <person name="Sureshbabu K."/>
            <person name="Batra K."/>
            <person name="Sharma T.R."/>
            <person name="Mohapatra T."/>
            <person name="Singh N.K."/>
            <person name="Messing J."/>
            <person name="Nelson A.B."/>
            <person name="Fuks G."/>
            <person name="Kavchok S."/>
            <person name="Keizer G."/>
            <person name="Linton E."/>
            <person name="Llaca V."/>
            <person name="Song R."/>
            <person name="Tanyolac B."/>
            <person name="Young S."/>
            <person name="Ho-Il K."/>
            <person name="Hahn J.H."/>
            <person name="Sangsakoo G."/>
            <person name="Vanavichit A."/>
            <person name="de Mattos Luiz.A.T."/>
            <person name="Zimmer P.D."/>
            <person name="Malone G."/>
            <person name="Dellagostin O."/>
            <person name="de Oliveira A.C."/>
            <person name="Bevan M."/>
            <person name="Bancroft I."/>
            <person name="Minx P."/>
            <person name="Cordum H."/>
            <person name="Wilson R."/>
            <person name="Cheng Z."/>
            <person name="Jin W."/>
            <person name="Jiang J."/>
            <person name="Leong S.A."/>
            <person name="Iwama H."/>
            <person name="Gojobori T."/>
            <person name="Itoh T."/>
            <person name="Niimura Y."/>
            <person name="Fujii Y."/>
            <person name="Habara T."/>
            <person name="Sakai H."/>
            <person name="Sato Y."/>
            <person name="Wilson G."/>
            <person name="Kumar K."/>
            <person name="McCouch S."/>
            <person name="Juretic N."/>
            <person name="Hoen D."/>
            <person name="Wright S."/>
            <person name="Bruskiewich R."/>
            <person name="Bureau T."/>
            <person name="Miyao A."/>
            <person name="Hirochika H."/>
            <person name="Nishikawa T."/>
            <person name="Kadowaki K."/>
            <person name="Sugiura M."/>
            <person name="Burr B."/>
            <person name="Sasaki T."/>
        </authorList>
    </citation>
    <scope>NUCLEOTIDE SEQUENCE [LARGE SCALE GENOMIC DNA]</scope>
    <source>
        <strain evidence="4">cv. Nipponbare</strain>
    </source>
</reference>
<accession>Q5ZCH2</accession>
<sequence length="185" mass="19601">MALWQSPPVRAGASLSITSLVRVHRRTTYSSRRLKVDADAEDVDLTTKEERGPIGVGNGRAASATGGTASVAAPTVAAASASPSLGVALLTSPLRWPPRLHTAADSLTSLGPHLPTTTMSSVAGSDRSSHRVFGEPSPTKHTGGYALTCGRTKVRRGYQEYPLTVADGYIRHKDQPQQLTLLEQF</sequence>
<dbReference type="EMBL" id="AP003681">
    <property type="protein sequence ID" value="BAD68639.1"/>
    <property type="molecule type" value="Genomic_DNA"/>
</dbReference>
<evidence type="ECO:0000256" key="1">
    <source>
        <dbReference type="SAM" id="MobiDB-lite"/>
    </source>
</evidence>
<gene>
    <name evidence="3" type="ORF">B1158C05.8</name>
    <name evidence="2" type="ORF">OSJNBb0035I14.26</name>
</gene>
<reference evidence="2" key="1">
    <citation type="journal article" date="2002" name="Nature">
        <title>The genome sequence and structure of rice chromosome 1.</title>
        <authorList>
            <person name="Sasaki T."/>
            <person name="Matsumoto T."/>
            <person name="Yamamoto K."/>
            <person name="Sakata K."/>
            <person name="Baba T."/>
            <person name="Katayose Y."/>
            <person name="Wu J."/>
            <person name="Niimura Y."/>
            <person name="Cheng Z."/>
            <person name="Nagamura Y."/>
            <person name="Antonio B.A."/>
            <person name="Kanamori H."/>
            <person name="Hosokawa S."/>
            <person name="Masukawa M."/>
            <person name="Arikawa K."/>
            <person name="Chiden Y."/>
            <person name="Hayashi M."/>
            <person name="Okamoto M."/>
            <person name="Ando T."/>
            <person name="Aoki H."/>
            <person name="Arita K."/>
            <person name="Hamada M."/>
            <person name="Harada C."/>
            <person name="Hijishita S."/>
            <person name="Honda M."/>
            <person name="Ichikawa Y."/>
            <person name="Idonuma A."/>
            <person name="Iijima M."/>
            <person name="Ikeda M."/>
            <person name="Ikeno M."/>
            <person name="Itoh S."/>
            <person name="Itoh T."/>
            <person name="Itoh Y."/>
            <person name="Itoh Y."/>
            <person name="Iwabuchi A."/>
            <person name="Kamiya K."/>
            <person name="Karasawa W."/>
            <person name="Katagiri S."/>
            <person name="Kikuta A."/>
            <person name="Kobayashi N."/>
            <person name="Kono I."/>
            <person name="Machita K."/>
            <person name="Maehara T."/>
            <person name="Mizuno H."/>
            <person name="Mizubayashi T."/>
            <person name="Mukai Y."/>
            <person name="Nagasaki H."/>
            <person name="Nakashima M."/>
            <person name="Nakama Y."/>
            <person name="Nakamichi Y."/>
            <person name="Nakamura M."/>
            <person name="Namiki N."/>
            <person name="Negishi M."/>
            <person name="Ohta I."/>
            <person name="Ono N."/>
            <person name="Saji S."/>
            <person name="Sakai K."/>
            <person name="Shibata M."/>
            <person name="Shimokawa T."/>
            <person name="Shomura A."/>
            <person name="Song J."/>
            <person name="Takazaki Y."/>
            <person name="Terasawa K."/>
            <person name="Tsuji K."/>
            <person name="Waki K."/>
            <person name="Yamagata H."/>
            <person name="Yamane H."/>
            <person name="Yoshiki S."/>
            <person name="Yoshihara R."/>
            <person name="Yukawa K."/>
            <person name="Zhong H."/>
            <person name="Iwama H."/>
            <person name="Endo T."/>
            <person name="Ito H."/>
            <person name="Hahn J.H."/>
            <person name="Kim H.I."/>
            <person name="Eun M.Y."/>
            <person name="Yano M."/>
            <person name="Jiang J."/>
            <person name="Gojobori T."/>
        </authorList>
    </citation>
    <scope>NUCLEOTIDE SEQUENCE</scope>
</reference>
<dbReference type="Proteomes" id="UP000817658">
    <property type="component" value="Chromosome 1"/>
</dbReference>
<organism evidence="2">
    <name type="scientific">Oryza sativa subsp. japonica</name>
    <name type="common">Rice</name>
    <dbReference type="NCBI Taxonomy" id="39947"/>
    <lineage>
        <taxon>Eukaryota</taxon>
        <taxon>Viridiplantae</taxon>
        <taxon>Streptophyta</taxon>
        <taxon>Embryophyta</taxon>
        <taxon>Tracheophyta</taxon>
        <taxon>Spermatophyta</taxon>
        <taxon>Magnoliopsida</taxon>
        <taxon>Liliopsida</taxon>
        <taxon>Poales</taxon>
        <taxon>Poaceae</taxon>
        <taxon>BOP clade</taxon>
        <taxon>Oryzoideae</taxon>
        <taxon>Oryzeae</taxon>
        <taxon>Oryzinae</taxon>
        <taxon>Oryza</taxon>
        <taxon>Oryza sativa</taxon>
    </lineage>
</organism>
<reference evidence="4" key="3">
    <citation type="journal article" date="2008" name="Nucleic Acids Res.">
        <title>The rice annotation project database (RAP-DB): 2008 update.</title>
        <authorList>
            <consortium name="The rice annotation project (RAP)"/>
        </authorList>
    </citation>
    <scope>GENOME REANNOTATION</scope>
    <source>
        <strain evidence="4">cv. Nipponbare</strain>
    </source>
</reference>
<proteinExistence type="predicted"/>